<dbReference type="EMBL" id="DTGA01000097">
    <property type="protein sequence ID" value="HGB31062.1"/>
    <property type="molecule type" value="Genomic_DNA"/>
</dbReference>
<sequence>MGKEPRYYLRLRGFPNADYIIDVIEVDRKTVDFILDNYQRLQDLDWTYATIGPGKSYYLWLSSVTMQRNKDSGCDFYLELIGKEVTEEIKRLTEKIISS</sequence>
<accession>A0A7C3SQY5</accession>
<dbReference type="AlphaFoldDB" id="A0A7C3SQY5"/>
<reference evidence="1" key="1">
    <citation type="journal article" date="2020" name="mSystems">
        <title>Genome- and Community-Level Interaction Insights into Carbon Utilization and Element Cycling Functions of Hydrothermarchaeota in Hydrothermal Sediment.</title>
        <authorList>
            <person name="Zhou Z."/>
            <person name="Liu Y."/>
            <person name="Xu W."/>
            <person name="Pan J."/>
            <person name="Luo Z.H."/>
            <person name="Li M."/>
        </authorList>
    </citation>
    <scope>NUCLEOTIDE SEQUENCE [LARGE SCALE GENOMIC DNA]</scope>
    <source>
        <strain evidence="1">SpSt-751</strain>
    </source>
</reference>
<organism evidence="1">
    <name type="scientific">Dictyoglomus turgidum</name>
    <dbReference type="NCBI Taxonomy" id="513050"/>
    <lineage>
        <taxon>Bacteria</taxon>
        <taxon>Pseudomonadati</taxon>
        <taxon>Dictyoglomota</taxon>
        <taxon>Dictyoglomia</taxon>
        <taxon>Dictyoglomales</taxon>
        <taxon>Dictyoglomaceae</taxon>
        <taxon>Dictyoglomus</taxon>
    </lineage>
</organism>
<comment type="caution">
    <text evidence="1">The sequence shown here is derived from an EMBL/GenBank/DDBJ whole genome shotgun (WGS) entry which is preliminary data.</text>
</comment>
<name>A0A7C3SQY5_9BACT</name>
<evidence type="ECO:0000313" key="1">
    <source>
        <dbReference type="EMBL" id="HGB31062.1"/>
    </source>
</evidence>
<protein>
    <submittedName>
        <fullName evidence="1">Uncharacterized protein</fullName>
    </submittedName>
</protein>
<gene>
    <name evidence="1" type="ORF">ENV35_04215</name>
</gene>
<proteinExistence type="predicted"/>